<feature type="transmembrane region" description="Helical" evidence="1">
    <location>
        <begin position="64"/>
        <end position="88"/>
    </location>
</feature>
<protein>
    <submittedName>
        <fullName evidence="2">Uncharacterized protein</fullName>
    </submittedName>
</protein>
<proteinExistence type="predicted"/>
<accession>A0A7S3F2R0</accession>
<evidence type="ECO:0000256" key="1">
    <source>
        <dbReference type="SAM" id="Phobius"/>
    </source>
</evidence>
<keyword evidence="1" id="KW-0472">Membrane</keyword>
<keyword evidence="1" id="KW-1133">Transmembrane helix</keyword>
<feature type="transmembrane region" description="Helical" evidence="1">
    <location>
        <begin position="35"/>
        <end position="57"/>
    </location>
</feature>
<dbReference type="EMBL" id="HBHX01036582">
    <property type="protein sequence ID" value="CAE0119627.1"/>
    <property type="molecule type" value="Transcribed_RNA"/>
</dbReference>
<dbReference type="AlphaFoldDB" id="A0A7S3F2R0"/>
<evidence type="ECO:0000313" key="2">
    <source>
        <dbReference type="EMBL" id="CAE0119627.1"/>
    </source>
</evidence>
<sequence>MYAALAVMFAAYLGSTMMREPLFPFQMSSASWSSSWLLTTVADYYVSTFCLCGIIIASEPPVAAALWSIGCCLGGSPFCCAFVISRIYKHRTLRLCDSKYYVAAD</sequence>
<organism evidence="2">
    <name type="scientific">Haptolina ericina</name>
    <dbReference type="NCBI Taxonomy" id="156174"/>
    <lineage>
        <taxon>Eukaryota</taxon>
        <taxon>Haptista</taxon>
        <taxon>Haptophyta</taxon>
        <taxon>Prymnesiophyceae</taxon>
        <taxon>Prymnesiales</taxon>
        <taxon>Prymnesiaceae</taxon>
        <taxon>Haptolina</taxon>
    </lineage>
</organism>
<name>A0A7S3F2R0_9EUKA</name>
<keyword evidence="1" id="KW-0812">Transmembrane</keyword>
<reference evidence="2" key="1">
    <citation type="submission" date="2021-01" db="EMBL/GenBank/DDBJ databases">
        <authorList>
            <person name="Corre E."/>
            <person name="Pelletier E."/>
            <person name="Niang G."/>
            <person name="Scheremetjew M."/>
            <person name="Finn R."/>
            <person name="Kale V."/>
            <person name="Holt S."/>
            <person name="Cochrane G."/>
            <person name="Meng A."/>
            <person name="Brown T."/>
            <person name="Cohen L."/>
        </authorList>
    </citation>
    <scope>NUCLEOTIDE SEQUENCE</scope>
    <source>
        <strain evidence="2">CCMP281</strain>
    </source>
</reference>
<gene>
    <name evidence="2" type="ORF">HERI1096_LOCUS20328</name>
</gene>